<dbReference type="EMBL" id="FNVR01000014">
    <property type="protein sequence ID" value="SEG13309.1"/>
    <property type="molecule type" value="Genomic_DNA"/>
</dbReference>
<gene>
    <name evidence="2" type="ORF">SAMN03080598_02601</name>
</gene>
<evidence type="ECO:0000313" key="3">
    <source>
        <dbReference type="Proteomes" id="UP000236736"/>
    </source>
</evidence>
<reference evidence="3" key="1">
    <citation type="submission" date="2016-10" db="EMBL/GenBank/DDBJ databases">
        <authorList>
            <person name="Varghese N."/>
            <person name="Submissions S."/>
        </authorList>
    </citation>
    <scope>NUCLEOTIDE SEQUENCE [LARGE SCALE GENOMIC DNA]</scope>
    <source>
        <strain evidence="3">DSM 17298</strain>
    </source>
</reference>
<dbReference type="STRING" id="1120964.GCA_001313265_03095"/>
<feature type="region of interest" description="Disordered" evidence="1">
    <location>
        <begin position="171"/>
        <end position="203"/>
    </location>
</feature>
<organism evidence="2 3">
    <name type="scientific">Algoriphagus boritolerans DSM 17298 = JCM 18970</name>
    <dbReference type="NCBI Taxonomy" id="1120964"/>
    <lineage>
        <taxon>Bacteria</taxon>
        <taxon>Pseudomonadati</taxon>
        <taxon>Bacteroidota</taxon>
        <taxon>Cytophagia</taxon>
        <taxon>Cytophagales</taxon>
        <taxon>Cyclobacteriaceae</taxon>
        <taxon>Algoriphagus</taxon>
    </lineage>
</organism>
<accession>A0A1H5XNF1</accession>
<dbReference type="AlphaFoldDB" id="A0A1H5XNF1"/>
<keyword evidence="3" id="KW-1185">Reference proteome</keyword>
<feature type="compositionally biased region" description="Basic residues" evidence="1">
    <location>
        <begin position="173"/>
        <end position="192"/>
    </location>
</feature>
<dbReference type="Proteomes" id="UP000236736">
    <property type="component" value="Unassembled WGS sequence"/>
</dbReference>
<evidence type="ECO:0000256" key="1">
    <source>
        <dbReference type="SAM" id="MobiDB-lite"/>
    </source>
</evidence>
<proteinExistence type="predicted"/>
<evidence type="ECO:0008006" key="4">
    <source>
        <dbReference type="Google" id="ProtNLM"/>
    </source>
</evidence>
<name>A0A1H5XNF1_9BACT</name>
<protein>
    <recommendedName>
        <fullName evidence="4">Outer membrane protein beta-barrel domain-containing protein</fullName>
    </recommendedName>
</protein>
<sequence length="203" mass="23192">MILMFKFFYFFLFFCLFQVAIPAIAQRYGTAMGIRFGNSELSRTVGLSVQQRVLERVTLEAILQSDFSRNTNFSLLAERHRPIISKRFNYYYGGGIGFGKEESFIKNEETMQIDHTYGNSTVGVDLIAGVELTVANAVISLDYKPNINLAGRSEFYRGQVGISARTVLVKSKEQKKKQRQRQKAKRSGKKQTVKPFSDLFKKK</sequence>
<evidence type="ECO:0000313" key="2">
    <source>
        <dbReference type="EMBL" id="SEG13309.1"/>
    </source>
</evidence>